<gene>
    <name evidence="5" type="ORF">RchiOBHm_Chr1g0361121</name>
</gene>
<organism evidence="5 6">
    <name type="scientific">Rosa chinensis</name>
    <name type="common">China rose</name>
    <dbReference type="NCBI Taxonomy" id="74649"/>
    <lineage>
        <taxon>Eukaryota</taxon>
        <taxon>Viridiplantae</taxon>
        <taxon>Streptophyta</taxon>
        <taxon>Embryophyta</taxon>
        <taxon>Tracheophyta</taxon>
        <taxon>Spermatophyta</taxon>
        <taxon>Magnoliopsida</taxon>
        <taxon>eudicotyledons</taxon>
        <taxon>Gunneridae</taxon>
        <taxon>Pentapetalae</taxon>
        <taxon>rosids</taxon>
        <taxon>fabids</taxon>
        <taxon>Rosales</taxon>
        <taxon>Rosaceae</taxon>
        <taxon>Rosoideae</taxon>
        <taxon>Rosoideae incertae sedis</taxon>
        <taxon>Rosa</taxon>
    </lineage>
</organism>
<dbReference type="Gene3D" id="3.30.70.330">
    <property type="match status" value="2"/>
</dbReference>
<sequence>MAMAATCLNITPSPPSWITNNTSPNTGVTISLKRFVFSSLPFSSLHRRLRYSKNRAGVLTALAVVEQEQAVSSVAEEEEQGVDDNGYEEQYEHERHSADVSGEEGLDMEKQNRQPRPCELYVCNLPRSSDIEDLMEMFKPHGTVFSVEISRSPETGLSRGCGYITMGSIDSAKAAIAALDGIDVAGREMRVRFSVHMSPRTRNSVALNSAPVKNLVYESPYKLYVGNLAWAVQPHALRSHFSKFGTLASARVLHDRKAGKNRAYGFISFSSAAERDKATTLDGTEFFGRRIIVRGLKERA</sequence>
<feature type="domain" description="RRM" evidence="4">
    <location>
        <begin position="118"/>
        <end position="196"/>
    </location>
</feature>
<evidence type="ECO:0000313" key="6">
    <source>
        <dbReference type="Proteomes" id="UP000238479"/>
    </source>
</evidence>
<feature type="compositionally biased region" description="Acidic residues" evidence="3">
    <location>
        <begin position="75"/>
        <end position="89"/>
    </location>
</feature>
<dbReference type="GO" id="GO:0009535">
    <property type="term" value="C:chloroplast thylakoid membrane"/>
    <property type="evidence" value="ECO:0007669"/>
    <property type="project" value="TreeGrafter"/>
</dbReference>
<dbReference type="GO" id="GO:0003729">
    <property type="term" value="F:mRNA binding"/>
    <property type="evidence" value="ECO:0007669"/>
    <property type="project" value="EnsemblPlants"/>
</dbReference>
<feature type="domain" description="RRM" evidence="4">
    <location>
        <begin position="221"/>
        <end position="298"/>
    </location>
</feature>
<dbReference type="STRING" id="74649.A0A2P6SIX4"/>
<dbReference type="InterPro" id="IPR012677">
    <property type="entry name" value="Nucleotide-bd_a/b_plait_sf"/>
</dbReference>
<dbReference type="InterPro" id="IPR050502">
    <property type="entry name" value="Euk_RNA-bind_prot"/>
</dbReference>
<dbReference type="EMBL" id="PDCK01000039">
    <property type="protein sequence ID" value="PRQ58603.1"/>
    <property type="molecule type" value="Genomic_DNA"/>
</dbReference>
<keyword evidence="6" id="KW-1185">Reference proteome</keyword>
<feature type="region of interest" description="Disordered" evidence="3">
    <location>
        <begin position="69"/>
        <end position="112"/>
    </location>
</feature>
<name>A0A2P6SIX4_ROSCH</name>
<dbReference type="Gramene" id="PRQ58603">
    <property type="protein sequence ID" value="PRQ58603"/>
    <property type="gene ID" value="RchiOBHm_Chr1g0361121"/>
</dbReference>
<dbReference type="GO" id="GO:1901259">
    <property type="term" value="P:chloroplast rRNA processing"/>
    <property type="evidence" value="ECO:0007669"/>
    <property type="project" value="TreeGrafter"/>
</dbReference>
<reference evidence="5 6" key="1">
    <citation type="journal article" date="2018" name="Nat. Genet.">
        <title>The Rosa genome provides new insights in the design of modern roses.</title>
        <authorList>
            <person name="Bendahmane M."/>
        </authorList>
    </citation>
    <scope>NUCLEOTIDE SEQUENCE [LARGE SCALE GENOMIC DNA]</scope>
    <source>
        <strain evidence="6">cv. Old Blush</strain>
    </source>
</reference>
<dbReference type="InterPro" id="IPR035979">
    <property type="entry name" value="RBD_domain_sf"/>
</dbReference>
<protein>
    <submittedName>
        <fullName evidence="5">Putative nucleotide-binding alpha-beta plait domain-containing protein</fullName>
    </submittedName>
</protein>
<evidence type="ECO:0000256" key="2">
    <source>
        <dbReference type="PROSITE-ProRule" id="PRU00176"/>
    </source>
</evidence>
<dbReference type="AlphaFoldDB" id="A0A2P6SIX4"/>
<evidence type="ECO:0000313" key="5">
    <source>
        <dbReference type="EMBL" id="PRQ58603.1"/>
    </source>
</evidence>
<dbReference type="InterPro" id="IPR000504">
    <property type="entry name" value="RRM_dom"/>
</dbReference>
<dbReference type="OMA" id="PTEVYIC"/>
<dbReference type="OrthoDB" id="439808at2759"/>
<evidence type="ECO:0000256" key="3">
    <source>
        <dbReference type="SAM" id="MobiDB-lite"/>
    </source>
</evidence>
<evidence type="ECO:0000259" key="4">
    <source>
        <dbReference type="PROSITE" id="PS50102"/>
    </source>
</evidence>
<dbReference type="PROSITE" id="PS50102">
    <property type="entry name" value="RRM"/>
    <property type="match status" value="2"/>
</dbReference>
<dbReference type="SMART" id="SM00360">
    <property type="entry name" value="RRM"/>
    <property type="match status" value="2"/>
</dbReference>
<dbReference type="PANTHER" id="PTHR48025:SF7">
    <property type="entry name" value="RNA-BINDING (RRM_RBD_RNP MOTIFS) FAMILY PROTEIN"/>
    <property type="match status" value="1"/>
</dbReference>
<comment type="caution">
    <text evidence="5">The sequence shown here is derived from an EMBL/GenBank/DDBJ whole genome shotgun (WGS) entry which is preliminary data.</text>
</comment>
<dbReference type="PANTHER" id="PTHR48025">
    <property type="entry name" value="OS02G0815200 PROTEIN"/>
    <property type="match status" value="1"/>
</dbReference>
<accession>A0A2P6SIX4</accession>
<dbReference type="SUPFAM" id="SSF54928">
    <property type="entry name" value="RNA-binding domain, RBD"/>
    <property type="match status" value="2"/>
</dbReference>
<proteinExistence type="predicted"/>
<evidence type="ECO:0000256" key="1">
    <source>
        <dbReference type="ARBA" id="ARBA00022884"/>
    </source>
</evidence>
<dbReference type="Pfam" id="PF00076">
    <property type="entry name" value="RRM_1"/>
    <property type="match status" value="2"/>
</dbReference>
<dbReference type="Proteomes" id="UP000238479">
    <property type="component" value="Chromosome 1"/>
</dbReference>
<keyword evidence="1 2" id="KW-0694">RNA-binding</keyword>